<evidence type="ECO:0000256" key="10">
    <source>
        <dbReference type="PIRNR" id="PIRNR017901"/>
    </source>
</evidence>
<gene>
    <name evidence="11" type="primary">gsh1</name>
    <name evidence="11" type="ORF">GCM10010909_07060</name>
</gene>
<comment type="catalytic activity">
    <reaction evidence="10">
        <text>L-cysteine + L-glutamate + ATP = gamma-L-glutamyl-L-cysteine + ADP + phosphate + H(+)</text>
        <dbReference type="Rhea" id="RHEA:13285"/>
        <dbReference type="ChEBI" id="CHEBI:15378"/>
        <dbReference type="ChEBI" id="CHEBI:29985"/>
        <dbReference type="ChEBI" id="CHEBI:30616"/>
        <dbReference type="ChEBI" id="CHEBI:35235"/>
        <dbReference type="ChEBI" id="CHEBI:43474"/>
        <dbReference type="ChEBI" id="CHEBI:58173"/>
        <dbReference type="ChEBI" id="CHEBI:456216"/>
        <dbReference type="EC" id="6.3.2.2"/>
    </reaction>
</comment>
<dbReference type="GO" id="GO:0016874">
    <property type="term" value="F:ligase activity"/>
    <property type="evidence" value="ECO:0007669"/>
    <property type="project" value="UniProtKB-KW"/>
</dbReference>
<dbReference type="Proteomes" id="UP001156641">
    <property type="component" value="Unassembled WGS sequence"/>
</dbReference>
<evidence type="ECO:0000256" key="2">
    <source>
        <dbReference type="ARBA" id="ARBA00010253"/>
    </source>
</evidence>
<keyword evidence="4 10" id="KW-0436">Ligase</keyword>
<evidence type="ECO:0000256" key="8">
    <source>
        <dbReference type="ARBA" id="ARBA00022946"/>
    </source>
</evidence>
<dbReference type="InterPro" id="IPR035434">
    <property type="entry name" value="GCL_bact_plant"/>
</dbReference>
<dbReference type="InterPro" id="IPR011556">
    <property type="entry name" value="Glut_cys_lig_pln_type"/>
</dbReference>
<comment type="similarity">
    <text evidence="10">Belongs to the glutamate--cysteine ligase type 2 family. EgtA subfamily.</text>
</comment>
<comment type="pathway">
    <text evidence="1">Sulfur metabolism; glutathione biosynthesis; glutathione from L-cysteine and L-glutamate: step 1/2.</text>
</comment>
<accession>A0ABQ6A3V8</accession>
<comment type="similarity">
    <text evidence="2">Belongs to the carboxylate-amine ligase family. Glutamate--cysteine ligase type 2 subfamily.</text>
</comment>
<keyword evidence="9" id="KW-1015">Disulfide bond</keyword>
<keyword evidence="8" id="KW-0809">Transit peptide</keyword>
<keyword evidence="7 10" id="KW-0067">ATP-binding</keyword>
<dbReference type="RefSeq" id="WP_284256595.1">
    <property type="nucleotide sequence ID" value="NZ_BSOS01000007.1"/>
</dbReference>
<dbReference type="Pfam" id="PF04107">
    <property type="entry name" value="GCS2"/>
    <property type="match status" value="1"/>
</dbReference>
<comment type="subunit">
    <text evidence="3">Homodimer or monomer when oxidized or reduced, respectively.</text>
</comment>
<evidence type="ECO:0000256" key="4">
    <source>
        <dbReference type="ARBA" id="ARBA00022598"/>
    </source>
</evidence>
<proteinExistence type="inferred from homology"/>
<dbReference type="EC" id="6.3.2.2" evidence="10"/>
<evidence type="ECO:0000256" key="5">
    <source>
        <dbReference type="ARBA" id="ARBA00022684"/>
    </source>
</evidence>
<dbReference type="PIRSF" id="PIRSF017901">
    <property type="entry name" value="GCL"/>
    <property type="match status" value="1"/>
</dbReference>
<dbReference type="PANTHER" id="PTHR34378:SF1">
    <property type="entry name" value="GLUTAMATE--CYSTEINE LIGASE, CHLOROPLASTIC"/>
    <property type="match status" value="1"/>
</dbReference>
<evidence type="ECO:0000256" key="9">
    <source>
        <dbReference type="ARBA" id="ARBA00023157"/>
    </source>
</evidence>
<evidence type="ECO:0000313" key="12">
    <source>
        <dbReference type="Proteomes" id="UP001156641"/>
    </source>
</evidence>
<dbReference type="EMBL" id="BSOS01000007">
    <property type="protein sequence ID" value="GLR66028.1"/>
    <property type="molecule type" value="Genomic_DNA"/>
</dbReference>
<evidence type="ECO:0000256" key="7">
    <source>
        <dbReference type="ARBA" id="ARBA00022840"/>
    </source>
</evidence>
<name>A0ABQ6A3V8_9PROT</name>
<evidence type="ECO:0000256" key="6">
    <source>
        <dbReference type="ARBA" id="ARBA00022741"/>
    </source>
</evidence>
<protein>
    <recommendedName>
        <fullName evidence="10">Glutamate--cysteine ligase</fullName>
        <ecNumber evidence="10">6.3.2.2</ecNumber>
    </recommendedName>
</protein>
<comment type="function">
    <text evidence="10">Catalyzes the synthesis of gamma-glutamylcysteine (gamma-GC).</text>
</comment>
<keyword evidence="5" id="KW-0317">Glutathione biosynthesis</keyword>
<keyword evidence="12" id="KW-1185">Reference proteome</keyword>
<keyword evidence="6 10" id="KW-0547">Nucleotide-binding</keyword>
<sequence length="456" mass="48603">MSNPGDADDRPITDIRDLAAYFSSGAKPPAQWTIGTEHEAFGFGLSSFAPPSYEQKGGIGELLAAFQAAGGLSPILDHGNTIGLKGEGGASLSLEPGGQFELSGAMLADLHATKAELDGHIARLHAIAPGLGLGFATLGFHPTATRADMPFMPKGRYKIMRAYMPKVGTRGLDMMLRTCTVQVNLDFCSEANMVSKMRVASALQPLATALFANSPFYEGKPNGLLSNRAQVWTDTDNARSGIPAAVFEPGFGFEAYANWLLDVPMYFVYRSGEFIDTAGASFRDFMAGKLPALPGIHATLGDFADHCTTAFPDVRLKKYIETRGADAGRPEMMLAQSALWTGIFYDPAALAAAEALVKHLTYAEILALRAAVPVSGINTRYGAGTLRDLAREAVAIARDGLKNRARKNAAGEDEQAYLAPLAEIAAGAPTQAEHWLERYHGAWGGDVTRIFAEAAL</sequence>
<comment type="caution">
    <text evidence="11">The sequence shown here is derived from an EMBL/GenBank/DDBJ whole genome shotgun (WGS) entry which is preliminary data.</text>
</comment>
<evidence type="ECO:0000313" key="11">
    <source>
        <dbReference type="EMBL" id="GLR66028.1"/>
    </source>
</evidence>
<reference evidence="12" key="1">
    <citation type="journal article" date="2019" name="Int. J. Syst. Evol. Microbiol.">
        <title>The Global Catalogue of Microorganisms (GCM) 10K type strain sequencing project: providing services to taxonomists for standard genome sequencing and annotation.</title>
        <authorList>
            <consortium name="The Broad Institute Genomics Platform"/>
            <consortium name="The Broad Institute Genome Sequencing Center for Infectious Disease"/>
            <person name="Wu L."/>
            <person name="Ma J."/>
        </authorList>
    </citation>
    <scope>NUCLEOTIDE SEQUENCE [LARGE SCALE GENOMIC DNA]</scope>
    <source>
        <strain evidence="12">NBRC 112502</strain>
    </source>
</reference>
<dbReference type="NCBIfam" id="TIGR01436">
    <property type="entry name" value="glu_cys_lig_pln"/>
    <property type="match status" value="1"/>
</dbReference>
<dbReference type="InterPro" id="IPR006336">
    <property type="entry name" value="GCS2"/>
</dbReference>
<dbReference type="Gene3D" id="3.30.590.20">
    <property type="match status" value="1"/>
</dbReference>
<dbReference type="InterPro" id="IPR014746">
    <property type="entry name" value="Gln_synth/guanido_kin_cat_dom"/>
</dbReference>
<dbReference type="PANTHER" id="PTHR34378">
    <property type="entry name" value="GLUTAMATE--CYSTEINE LIGASE, CHLOROPLASTIC"/>
    <property type="match status" value="1"/>
</dbReference>
<dbReference type="SUPFAM" id="SSF55931">
    <property type="entry name" value="Glutamine synthetase/guanido kinase"/>
    <property type="match status" value="1"/>
</dbReference>
<evidence type="ECO:0000256" key="3">
    <source>
        <dbReference type="ARBA" id="ARBA00011153"/>
    </source>
</evidence>
<evidence type="ECO:0000256" key="1">
    <source>
        <dbReference type="ARBA" id="ARBA00005006"/>
    </source>
</evidence>
<organism evidence="11 12">
    <name type="scientific">Acidocella aquatica</name>
    <dbReference type="NCBI Taxonomy" id="1922313"/>
    <lineage>
        <taxon>Bacteria</taxon>
        <taxon>Pseudomonadati</taxon>
        <taxon>Pseudomonadota</taxon>
        <taxon>Alphaproteobacteria</taxon>
        <taxon>Acetobacterales</taxon>
        <taxon>Acidocellaceae</taxon>
        <taxon>Acidocella</taxon>
    </lineage>
</organism>